<evidence type="ECO:0000313" key="1">
    <source>
        <dbReference type="Proteomes" id="UP000887565"/>
    </source>
</evidence>
<sequence length="312" mass="35926">MIQYNNTIKIGILFQPKNYYEAFQEKQTIKKNIAFEILHKIPSSDYSIIRVYKDNHRIYMTDAEHAILMEPNTLHRIKNAEVLHDNGKLKSCNRSGQNTQKKSYGNFAAAFHVEKSRYANDQQYNDDDDESAHFLLLFYRLGRRFPMDCSTVTVFVILTLFGYSTSENVELSLGGKARREMQIDAILSEQRRSKMERESERRGDRTAENDFYVQYEHEDDEKSLNIHFYCHLLRRPKPGIKFVPPLESPPPNIGMVPAPNEGIKLLELLRGKMPPETTDGQSLGLPSPPIVTPFCLKPDIPVNGTFQPSLNI</sequence>
<accession>A0A915KNG3</accession>
<protein>
    <submittedName>
        <fullName evidence="2">Uncharacterized protein</fullName>
    </submittedName>
</protein>
<proteinExistence type="predicted"/>
<dbReference type="WBParaSite" id="nRc.2.0.1.t40382-RA">
    <property type="protein sequence ID" value="nRc.2.0.1.t40382-RA"/>
    <property type="gene ID" value="nRc.2.0.1.g40382"/>
</dbReference>
<evidence type="ECO:0000313" key="2">
    <source>
        <dbReference type="WBParaSite" id="nRc.2.0.1.t40382-RA"/>
    </source>
</evidence>
<dbReference type="Proteomes" id="UP000887565">
    <property type="component" value="Unplaced"/>
</dbReference>
<organism evidence="1 2">
    <name type="scientific">Romanomermis culicivorax</name>
    <name type="common">Nematode worm</name>
    <dbReference type="NCBI Taxonomy" id="13658"/>
    <lineage>
        <taxon>Eukaryota</taxon>
        <taxon>Metazoa</taxon>
        <taxon>Ecdysozoa</taxon>
        <taxon>Nematoda</taxon>
        <taxon>Enoplea</taxon>
        <taxon>Dorylaimia</taxon>
        <taxon>Mermithida</taxon>
        <taxon>Mermithoidea</taxon>
        <taxon>Mermithidae</taxon>
        <taxon>Romanomermis</taxon>
    </lineage>
</organism>
<dbReference type="AlphaFoldDB" id="A0A915KNG3"/>
<reference evidence="2" key="1">
    <citation type="submission" date="2022-11" db="UniProtKB">
        <authorList>
            <consortium name="WormBaseParasite"/>
        </authorList>
    </citation>
    <scope>IDENTIFICATION</scope>
</reference>
<name>A0A915KNG3_ROMCU</name>
<keyword evidence="1" id="KW-1185">Reference proteome</keyword>